<protein>
    <submittedName>
        <fullName evidence="2">Uncharacterized protein</fullName>
    </submittedName>
</protein>
<evidence type="ECO:0000313" key="2">
    <source>
        <dbReference type="EMBL" id="KAK3598805.1"/>
    </source>
</evidence>
<gene>
    <name evidence="2" type="ORF">CHS0354_020921</name>
</gene>
<dbReference type="EMBL" id="JAEAOA010001278">
    <property type="protein sequence ID" value="KAK3598805.1"/>
    <property type="molecule type" value="Genomic_DNA"/>
</dbReference>
<reference evidence="2" key="2">
    <citation type="journal article" date="2021" name="Genome Biol. Evol.">
        <title>Developing a high-quality reference genome for a parasitic bivalve with doubly uniparental inheritance (Bivalvia: Unionida).</title>
        <authorList>
            <person name="Smith C.H."/>
        </authorList>
    </citation>
    <scope>NUCLEOTIDE SEQUENCE</scope>
    <source>
        <strain evidence="2">CHS0354</strain>
        <tissue evidence="2">Mantle</tissue>
    </source>
</reference>
<keyword evidence="3" id="KW-1185">Reference proteome</keyword>
<reference evidence="2" key="1">
    <citation type="journal article" date="2021" name="Genome Biol. Evol.">
        <title>A High-Quality Reference Genome for a Parasitic Bivalve with Doubly Uniparental Inheritance (Bivalvia: Unionida).</title>
        <authorList>
            <person name="Smith C.H."/>
        </authorList>
    </citation>
    <scope>NUCLEOTIDE SEQUENCE</scope>
    <source>
        <strain evidence="2">CHS0354</strain>
    </source>
</reference>
<dbReference type="AlphaFoldDB" id="A0AAE0SV90"/>
<reference evidence="2" key="3">
    <citation type="submission" date="2023-05" db="EMBL/GenBank/DDBJ databases">
        <authorList>
            <person name="Smith C.H."/>
        </authorList>
    </citation>
    <scope>NUCLEOTIDE SEQUENCE</scope>
    <source>
        <strain evidence="2">CHS0354</strain>
        <tissue evidence="2">Mantle</tissue>
    </source>
</reference>
<keyword evidence="1" id="KW-0732">Signal</keyword>
<accession>A0AAE0SV90</accession>
<name>A0AAE0SV90_9BIVA</name>
<evidence type="ECO:0000313" key="3">
    <source>
        <dbReference type="Proteomes" id="UP001195483"/>
    </source>
</evidence>
<comment type="caution">
    <text evidence="2">The sequence shown here is derived from an EMBL/GenBank/DDBJ whole genome shotgun (WGS) entry which is preliminary data.</text>
</comment>
<proteinExistence type="predicted"/>
<feature type="chain" id="PRO_5042254415" evidence="1">
    <location>
        <begin position="21"/>
        <end position="79"/>
    </location>
</feature>
<dbReference type="Proteomes" id="UP001195483">
    <property type="component" value="Unassembled WGS sequence"/>
</dbReference>
<feature type="signal peptide" evidence="1">
    <location>
        <begin position="1"/>
        <end position="20"/>
    </location>
</feature>
<organism evidence="2 3">
    <name type="scientific">Potamilus streckersoni</name>
    <dbReference type="NCBI Taxonomy" id="2493646"/>
    <lineage>
        <taxon>Eukaryota</taxon>
        <taxon>Metazoa</taxon>
        <taxon>Spiralia</taxon>
        <taxon>Lophotrochozoa</taxon>
        <taxon>Mollusca</taxon>
        <taxon>Bivalvia</taxon>
        <taxon>Autobranchia</taxon>
        <taxon>Heteroconchia</taxon>
        <taxon>Palaeoheterodonta</taxon>
        <taxon>Unionida</taxon>
        <taxon>Unionoidea</taxon>
        <taxon>Unionidae</taxon>
        <taxon>Ambleminae</taxon>
        <taxon>Lampsilini</taxon>
        <taxon>Potamilus</taxon>
    </lineage>
</organism>
<sequence length="79" mass="8568">MVKADLALFLVFVMVESSNGQRDNMNPLLPGGNPGVVNPPFGSKAESGLCGVSLCRTGECYGNEYKQRYGCRCNCPSRY</sequence>
<evidence type="ECO:0000256" key="1">
    <source>
        <dbReference type="SAM" id="SignalP"/>
    </source>
</evidence>